<organism evidence="8 10">
    <name type="scientific">Clostridium cochlearium</name>
    <dbReference type="NCBI Taxonomy" id="1494"/>
    <lineage>
        <taxon>Bacteria</taxon>
        <taxon>Bacillati</taxon>
        <taxon>Bacillota</taxon>
        <taxon>Clostridia</taxon>
        <taxon>Eubacteriales</taxon>
        <taxon>Clostridiaceae</taxon>
        <taxon>Clostridium</taxon>
    </lineage>
</organism>
<evidence type="ECO:0000313" key="7">
    <source>
        <dbReference type="EMBL" id="SDL46648.1"/>
    </source>
</evidence>
<keyword evidence="9" id="KW-1185">Reference proteome</keyword>
<reference evidence="8 10" key="2">
    <citation type="submission" date="2018-06" db="EMBL/GenBank/DDBJ databases">
        <authorList>
            <consortium name="Pathogen Informatics"/>
            <person name="Doyle S."/>
        </authorList>
    </citation>
    <scope>NUCLEOTIDE SEQUENCE [LARGE SCALE GENOMIC DNA]</scope>
    <source>
        <strain evidence="8 10">NCTC13028</strain>
    </source>
</reference>
<dbReference type="Proteomes" id="UP000250223">
    <property type="component" value="Unassembled WGS sequence"/>
</dbReference>
<name>A0A1G9KA49_CLOCO</name>
<evidence type="ECO:0000313" key="8">
    <source>
        <dbReference type="EMBL" id="SQB33511.1"/>
    </source>
</evidence>
<dbReference type="OrthoDB" id="9797488at2"/>
<dbReference type="InterPro" id="IPR045747">
    <property type="entry name" value="CRISPR-assoc_prot_Cas6_N_sf"/>
</dbReference>
<evidence type="ECO:0000256" key="1">
    <source>
        <dbReference type="ARBA" id="ARBA00005937"/>
    </source>
</evidence>
<dbReference type="GO" id="GO:0016788">
    <property type="term" value="F:hydrolase activity, acting on ester bonds"/>
    <property type="evidence" value="ECO:0007669"/>
    <property type="project" value="InterPro"/>
</dbReference>
<dbReference type="InterPro" id="IPR010156">
    <property type="entry name" value="CRISPR-assoc_prot_Cas6"/>
</dbReference>
<proteinExistence type="inferred from homology"/>
<evidence type="ECO:0000256" key="4">
    <source>
        <dbReference type="PIRNR" id="PIRNR005054"/>
    </source>
</evidence>
<dbReference type="AlphaFoldDB" id="A0A1G9KA49"/>
<dbReference type="STRING" id="1494.SAMN05216497_1451"/>
<dbReference type="PIRSF" id="PIRSF005054">
    <property type="entry name" value="PF1131"/>
    <property type="match status" value="1"/>
</dbReference>
<keyword evidence="2" id="KW-0694">RNA-binding</keyword>
<dbReference type="PANTHER" id="PTHR36984:SF1">
    <property type="entry name" value="CRISPR-ASSOCIATED ENDORIBONUCLEASE CAS6 1"/>
    <property type="match status" value="1"/>
</dbReference>
<sequence length="245" mass="28552">MRANLEISFSDKLEVPIQYNYLVQAMILNWLGDEKYQKFIHDKGYEYNNRSYKMYTFSKLYGKFSVNSKNGIITFFDKVNLIVSSLDTRFIQYLASNVIMEDNLRLGKNAVKVNKIETSYNELGNSEKIYTKSPITVYSTLQNADKKKTYYYSPYEEEFNELIRNNLINKYKALYNKFPQNDSFDIRLLSTRKPKESVLNYKGTIIKGWNGEFLIKGSKELLQIAYDAGLGSKNSQGFGCIELKK</sequence>
<comment type="similarity">
    <text evidence="1 4">Belongs to the CRISPR-associated protein Cas6/Cse3/CasE family.</text>
</comment>
<evidence type="ECO:0000256" key="5">
    <source>
        <dbReference type="PIRSR" id="PIRSR005054-1"/>
    </source>
</evidence>
<dbReference type="Pfam" id="PF01881">
    <property type="entry name" value="Cas_Cas6_C"/>
    <property type="match status" value="1"/>
</dbReference>
<dbReference type="Proteomes" id="UP000198811">
    <property type="component" value="Unassembled WGS sequence"/>
</dbReference>
<evidence type="ECO:0000259" key="6">
    <source>
        <dbReference type="Pfam" id="PF01881"/>
    </source>
</evidence>
<dbReference type="GO" id="GO:0051607">
    <property type="term" value="P:defense response to virus"/>
    <property type="evidence" value="ECO:0007669"/>
    <property type="project" value="UniProtKB-KW"/>
</dbReference>
<dbReference type="EMBL" id="FNGL01000045">
    <property type="protein sequence ID" value="SDL46648.1"/>
    <property type="molecule type" value="Genomic_DNA"/>
</dbReference>
<dbReference type="RefSeq" id="WP_089868235.1">
    <property type="nucleotide sequence ID" value="NZ_FNGL01000045.1"/>
</dbReference>
<dbReference type="PANTHER" id="PTHR36984">
    <property type="entry name" value="CRISPR-ASSOCIATED ENDORIBONUCLEASE CAS6 1"/>
    <property type="match status" value="1"/>
</dbReference>
<dbReference type="EMBL" id="UAWC01000001">
    <property type="protein sequence ID" value="SQB33511.1"/>
    <property type="molecule type" value="Genomic_DNA"/>
</dbReference>
<feature type="domain" description="CRISPR associated protein Cas6 C-terminal" evidence="6">
    <location>
        <begin position="127"/>
        <end position="243"/>
    </location>
</feature>
<accession>A0A1G9KA49</accession>
<keyword evidence="3" id="KW-0051">Antiviral defense</keyword>
<gene>
    <name evidence="8" type="ORF">NCTC13028_00504</name>
    <name evidence="7" type="ORF">SAMN05216497_1451</name>
</gene>
<dbReference type="GO" id="GO:0003723">
    <property type="term" value="F:RNA binding"/>
    <property type="evidence" value="ECO:0007669"/>
    <property type="project" value="UniProtKB-KW"/>
</dbReference>
<dbReference type="Gene3D" id="3.30.70.1890">
    <property type="match status" value="1"/>
</dbReference>
<dbReference type="Gene3D" id="3.30.70.1900">
    <property type="match status" value="1"/>
</dbReference>
<reference evidence="7 9" key="1">
    <citation type="submission" date="2016-10" db="EMBL/GenBank/DDBJ databases">
        <authorList>
            <person name="Varghese N."/>
            <person name="Submissions S."/>
        </authorList>
    </citation>
    <scope>NUCLEOTIDE SEQUENCE [LARGE SCALE GENOMIC DNA]</scope>
    <source>
        <strain evidence="7 9">NLAE-zl-C224</strain>
    </source>
</reference>
<comment type="function">
    <text evidence="4">CRISPR (clustered regularly interspaced short palindromic repeat), is an adaptive immune system that provides protection against mobile genetic elements (viruses, transposable elements and conjugative plasmids). CRISPR clusters contain sequences complementary to antecedent mobile elements and target invading nucleic acids. CRISPR clusters are transcribed and processed into CRISPR RNA (crRNA).</text>
</comment>
<dbReference type="InterPro" id="IPR049435">
    <property type="entry name" value="Cas_Cas6_C"/>
</dbReference>
<feature type="site" description="Transition state stabilizer" evidence="5">
    <location>
        <position position="53"/>
    </location>
</feature>
<dbReference type="CDD" id="cd21140">
    <property type="entry name" value="Cas6_I-like"/>
    <property type="match status" value="1"/>
</dbReference>
<evidence type="ECO:0000256" key="3">
    <source>
        <dbReference type="ARBA" id="ARBA00023118"/>
    </source>
</evidence>
<dbReference type="NCBIfam" id="TIGR01877">
    <property type="entry name" value="cas_cas6"/>
    <property type="match status" value="1"/>
</dbReference>
<protein>
    <recommendedName>
        <fullName evidence="4">CRISPR-associated endoribonuclease</fullName>
    </recommendedName>
</protein>
<evidence type="ECO:0000313" key="10">
    <source>
        <dbReference type="Proteomes" id="UP000250223"/>
    </source>
</evidence>
<evidence type="ECO:0000313" key="9">
    <source>
        <dbReference type="Proteomes" id="UP000198811"/>
    </source>
</evidence>
<evidence type="ECO:0000256" key="2">
    <source>
        <dbReference type="ARBA" id="ARBA00022884"/>
    </source>
</evidence>